<keyword evidence="6 18" id="KW-1133">Transmembrane helix</keyword>
<evidence type="ECO:0000256" key="15">
    <source>
        <dbReference type="ARBA" id="ARBA00023257"/>
    </source>
</evidence>
<name>A0A9X0A5Y6_9CNID</name>
<evidence type="ECO:0000256" key="7">
    <source>
        <dbReference type="ARBA" id="ARBA00023018"/>
    </source>
</evidence>
<evidence type="ECO:0000313" key="21">
    <source>
        <dbReference type="Proteomes" id="UP001163046"/>
    </source>
</evidence>
<keyword evidence="5" id="KW-0732">Signal</keyword>
<dbReference type="Gene3D" id="3.40.50.2300">
    <property type="match status" value="2"/>
</dbReference>
<keyword evidence="13" id="KW-0325">Glycoprotein</keyword>
<keyword evidence="8" id="KW-0297">G-protein coupled receptor</keyword>
<feature type="transmembrane region" description="Helical" evidence="18">
    <location>
        <begin position="581"/>
        <end position="602"/>
    </location>
</feature>
<dbReference type="GO" id="GO:0038039">
    <property type="term" value="C:G protein-coupled receptor heterodimeric complex"/>
    <property type="evidence" value="ECO:0007669"/>
    <property type="project" value="TreeGrafter"/>
</dbReference>
<dbReference type="InterPro" id="IPR017978">
    <property type="entry name" value="GPCR_3_C"/>
</dbReference>
<evidence type="ECO:0000256" key="4">
    <source>
        <dbReference type="ARBA" id="ARBA00022692"/>
    </source>
</evidence>
<keyword evidence="12 20" id="KW-0675">Receptor</keyword>
<dbReference type="PANTHER" id="PTHR10519">
    <property type="entry name" value="GABA-B RECEPTOR"/>
    <property type="match status" value="1"/>
</dbReference>
<comment type="subcellular location">
    <subcellularLocation>
        <location evidence="16">Postsynaptic cell membrane</location>
        <topology evidence="16">Multi-pass membrane protein</topology>
    </subcellularLocation>
</comment>
<dbReference type="OrthoDB" id="17569at2759"/>
<evidence type="ECO:0000256" key="10">
    <source>
        <dbReference type="ARBA" id="ARBA00023136"/>
    </source>
</evidence>
<evidence type="ECO:0000259" key="19">
    <source>
        <dbReference type="PROSITE" id="PS50259"/>
    </source>
</evidence>
<proteinExistence type="inferred from homology"/>
<dbReference type="Proteomes" id="UP001163046">
    <property type="component" value="Unassembled WGS sequence"/>
</dbReference>
<feature type="transmembrane region" description="Helical" evidence="18">
    <location>
        <begin position="679"/>
        <end position="696"/>
    </location>
</feature>
<dbReference type="GO" id="GO:0007214">
    <property type="term" value="P:gamma-aminobutyric acid signaling pathway"/>
    <property type="evidence" value="ECO:0007669"/>
    <property type="project" value="TreeGrafter"/>
</dbReference>
<feature type="region of interest" description="Disordered" evidence="17">
    <location>
        <begin position="733"/>
        <end position="757"/>
    </location>
</feature>
<dbReference type="InterPro" id="IPR001828">
    <property type="entry name" value="ANF_lig-bd_rcpt"/>
</dbReference>
<keyword evidence="10 18" id="KW-0472">Membrane</keyword>
<feature type="compositionally biased region" description="Polar residues" evidence="17">
    <location>
        <begin position="738"/>
        <end position="757"/>
    </location>
</feature>
<keyword evidence="15" id="KW-0628">Postsynaptic cell membrane</keyword>
<evidence type="ECO:0000256" key="3">
    <source>
        <dbReference type="ARBA" id="ARBA00022553"/>
    </source>
</evidence>
<dbReference type="CDD" id="cd06366">
    <property type="entry name" value="PBP1_GABAb_receptor"/>
    <property type="match status" value="1"/>
</dbReference>
<sequence>MAVTMAGFKDLYLAKAIQFSLLCCAFYGVPIYGVKYLTIGAYSPLTGPCWSGGHFVKLIIELALSQVNNRTDILPGYELRMVLNDTKCDPGVGIHILYDHIYNEPTKIMLLGAAFSPVSQPIADTSKYWNLLQVSYASTSPALKNRELYPRFFRTISSDSAFNPARAALMTKYGWKRVATLHQNEPSGIFSQATKKLHKLLHDMEIEIVAGESFTGNPANQLANIKGKDARIIIGSFYEDSARHVFCEAYKQGMHGKRYVWIIIGWYEDKWWERSLDKDDIKCSPGEMREAVEGYLATDHMKLNEDDITSKNKTVSGWTAQQYAKEFKVLTGISARHESSFAYDAAWAIALVLNKSMQRLAERGKFLENFTYADKEMADVFEEGFYNTSFLGVTGQVSFTKYGERIGYIQIEQLQDGESKRVGVYDATTDSIMMNKREPIRWQGSGPPGDRTFRVTELMSVSTALYAFMAVLAILGILLGISFLLINFLYREIRIIKMSSPRLNNLIVVGCMMTYFSVILFGIDGDLVSTEQYGKVCIARAWIMSIGFTLAFGAMFAKTWRVHAIFKSITPKKKVIRDEHLFLIVGAFVLLDILLLSLWTGIEPMYTGYQQFDDKMRLEDDKEIIPMLEHCESEHLSYWLGAVYAFKGLLLVFGVFLAWETRAVTIPALNDSRYIGMSVYNVVILSILGVAITSVIRSHQDATFAITAVFIIFCTTLTLCFVFVPKVTKLWSPDGGNEASTTRRSNAPESLSTMDKNAVSMTMENSQLKKLLAEREQHLMELKRLMETLPPDLSEDADSREKKFKKRQSLVKFRQPEPSHTNKNFVPDEEIAGSKSIGKETPSSSDRCERI</sequence>
<feature type="transmembrane region" description="Helical" evidence="18">
    <location>
        <begin position="12"/>
        <end position="33"/>
    </location>
</feature>
<dbReference type="FunFam" id="3.40.50.2300:FF:000072">
    <property type="entry name" value="Gamma-aminobutyric acid type B receptor subunit 2"/>
    <property type="match status" value="2"/>
</dbReference>
<dbReference type="Pfam" id="PF01094">
    <property type="entry name" value="ANF_receptor"/>
    <property type="match status" value="1"/>
</dbReference>
<feature type="region of interest" description="Disordered" evidence="17">
    <location>
        <begin position="786"/>
        <end position="851"/>
    </location>
</feature>
<protein>
    <submittedName>
        <fullName evidence="20">Gamma-aminobutyric acid type B receptor subunit 1</fullName>
    </submittedName>
</protein>
<dbReference type="EMBL" id="MU825397">
    <property type="protein sequence ID" value="KAJ7393820.1"/>
    <property type="molecule type" value="Genomic_DNA"/>
</dbReference>
<evidence type="ECO:0000256" key="14">
    <source>
        <dbReference type="ARBA" id="ARBA00023224"/>
    </source>
</evidence>
<keyword evidence="9" id="KW-0175">Coiled coil</keyword>
<evidence type="ECO:0000256" key="18">
    <source>
        <dbReference type="SAM" id="Phobius"/>
    </source>
</evidence>
<dbReference type="SUPFAM" id="SSF53822">
    <property type="entry name" value="Periplasmic binding protein-like I"/>
    <property type="match status" value="1"/>
</dbReference>
<comment type="similarity">
    <text evidence="1">Belongs to the G-protein coupled receptor 3 family. GABA-B receptor subfamily.</text>
</comment>
<feature type="transmembrane region" description="Helical" evidence="18">
    <location>
        <begin position="702"/>
        <end position="724"/>
    </location>
</feature>
<keyword evidence="4 18" id="KW-0812">Transmembrane</keyword>
<dbReference type="PRINTS" id="PR01176">
    <property type="entry name" value="GABABRECEPTR"/>
</dbReference>
<evidence type="ECO:0000256" key="1">
    <source>
        <dbReference type="ARBA" id="ARBA00008991"/>
    </source>
</evidence>
<keyword evidence="21" id="KW-1185">Reference proteome</keyword>
<feature type="transmembrane region" description="Helical" evidence="18">
    <location>
        <begin position="464"/>
        <end position="490"/>
    </location>
</feature>
<evidence type="ECO:0000256" key="2">
    <source>
        <dbReference type="ARBA" id="ARBA00022475"/>
    </source>
</evidence>
<evidence type="ECO:0000256" key="6">
    <source>
        <dbReference type="ARBA" id="ARBA00022989"/>
    </source>
</evidence>
<dbReference type="AlphaFoldDB" id="A0A9X0A5Y6"/>
<dbReference type="InterPro" id="IPR002455">
    <property type="entry name" value="GPCR3_GABA-B"/>
</dbReference>
<gene>
    <name evidence="20" type="primary">GABBR1_1</name>
    <name evidence="20" type="ORF">OS493_003486</name>
</gene>
<feature type="transmembrane region" description="Helical" evidence="18">
    <location>
        <begin position="541"/>
        <end position="560"/>
    </location>
</feature>
<accession>A0A9X0A5Y6</accession>
<comment type="caution">
    <text evidence="20">The sequence shown here is derived from an EMBL/GenBank/DDBJ whole genome shotgun (WGS) entry which is preliminary data.</text>
</comment>
<evidence type="ECO:0000256" key="8">
    <source>
        <dbReference type="ARBA" id="ARBA00023040"/>
    </source>
</evidence>
<feature type="transmembrane region" description="Helical" evidence="18">
    <location>
        <begin position="502"/>
        <end position="521"/>
    </location>
</feature>
<evidence type="ECO:0000256" key="9">
    <source>
        <dbReference type="ARBA" id="ARBA00023054"/>
    </source>
</evidence>
<keyword evidence="3" id="KW-0597">Phosphoprotein</keyword>
<evidence type="ECO:0000256" key="11">
    <source>
        <dbReference type="ARBA" id="ARBA00023157"/>
    </source>
</evidence>
<keyword evidence="7" id="KW-0770">Synapse</keyword>
<evidence type="ECO:0000256" key="12">
    <source>
        <dbReference type="ARBA" id="ARBA00023170"/>
    </source>
</evidence>
<reference evidence="20" key="1">
    <citation type="submission" date="2023-01" db="EMBL/GenBank/DDBJ databases">
        <title>Genome assembly of the deep-sea coral Lophelia pertusa.</title>
        <authorList>
            <person name="Herrera S."/>
            <person name="Cordes E."/>
        </authorList>
    </citation>
    <scope>NUCLEOTIDE SEQUENCE</scope>
    <source>
        <strain evidence="20">USNM1676648</strain>
        <tissue evidence="20">Polyp</tissue>
    </source>
</reference>
<dbReference type="PANTHER" id="PTHR10519:SF74">
    <property type="entry name" value="GAMMA-AMINOBUTYRIC ACID TYPE B RECEPTOR SUBUNIT 2"/>
    <property type="match status" value="1"/>
</dbReference>
<keyword evidence="2" id="KW-1003">Cell membrane</keyword>
<organism evidence="20 21">
    <name type="scientific">Desmophyllum pertusum</name>
    <dbReference type="NCBI Taxonomy" id="174260"/>
    <lineage>
        <taxon>Eukaryota</taxon>
        <taxon>Metazoa</taxon>
        <taxon>Cnidaria</taxon>
        <taxon>Anthozoa</taxon>
        <taxon>Hexacorallia</taxon>
        <taxon>Scleractinia</taxon>
        <taxon>Caryophylliina</taxon>
        <taxon>Caryophylliidae</taxon>
        <taxon>Desmophyllum</taxon>
    </lineage>
</organism>
<dbReference type="InterPro" id="IPR028082">
    <property type="entry name" value="Peripla_BP_I"/>
</dbReference>
<keyword evidence="11" id="KW-1015">Disulfide bond</keyword>
<evidence type="ECO:0000256" key="13">
    <source>
        <dbReference type="ARBA" id="ARBA00023180"/>
    </source>
</evidence>
<evidence type="ECO:0000256" key="5">
    <source>
        <dbReference type="ARBA" id="ARBA00022729"/>
    </source>
</evidence>
<evidence type="ECO:0000313" key="20">
    <source>
        <dbReference type="EMBL" id="KAJ7393820.1"/>
    </source>
</evidence>
<keyword evidence="14" id="KW-0807">Transducer</keyword>
<feature type="domain" description="G-protein coupled receptors family 3 profile" evidence="19">
    <location>
        <begin position="472"/>
        <end position="727"/>
    </location>
</feature>
<evidence type="ECO:0000256" key="16">
    <source>
        <dbReference type="ARBA" id="ARBA00034104"/>
    </source>
</evidence>
<dbReference type="GO" id="GO:0045211">
    <property type="term" value="C:postsynaptic membrane"/>
    <property type="evidence" value="ECO:0007669"/>
    <property type="project" value="UniProtKB-SubCell"/>
</dbReference>
<dbReference type="Pfam" id="PF00003">
    <property type="entry name" value="7tm_3"/>
    <property type="match status" value="1"/>
</dbReference>
<evidence type="ECO:0000256" key="17">
    <source>
        <dbReference type="SAM" id="MobiDB-lite"/>
    </source>
</evidence>
<feature type="transmembrane region" description="Helical" evidence="18">
    <location>
        <begin position="636"/>
        <end position="659"/>
    </location>
</feature>
<dbReference type="PROSITE" id="PS50259">
    <property type="entry name" value="G_PROTEIN_RECEP_F3_4"/>
    <property type="match status" value="1"/>
</dbReference>
<dbReference type="GO" id="GO:0004965">
    <property type="term" value="F:G protein-coupled GABA receptor activity"/>
    <property type="evidence" value="ECO:0007669"/>
    <property type="project" value="InterPro"/>
</dbReference>
<dbReference type="PRINTS" id="PR01177">
    <property type="entry name" value="GABAB1RECPTR"/>
</dbReference>